<evidence type="ECO:0000256" key="18">
    <source>
        <dbReference type="ARBA" id="ARBA00047899"/>
    </source>
</evidence>
<protein>
    <recommendedName>
        <fullName evidence="2">non-specific serine/threonine protein kinase</fullName>
        <ecNumber evidence="2">2.7.11.1</ecNumber>
    </recommendedName>
</protein>
<dbReference type="InterPro" id="IPR025875">
    <property type="entry name" value="Leu-rich_rpt_4"/>
</dbReference>
<dbReference type="PANTHER" id="PTHR27008:SF596">
    <property type="entry name" value="OS02G0215500 PROTEIN"/>
    <property type="match status" value="1"/>
</dbReference>
<evidence type="ECO:0000256" key="4">
    <source>
        <dbReference type="ARBA" id="ARBA00022527"/>
    </source>
</evidence>
<dbReference type="Gene3D" id="3.80.10.10">
    <property type="entry name" value="Ribonuclease Inhibitor"/>
    <property type="match status" value="3"/>
</dbReference>
<evidence type="ECO:0000256" key="10">
    <source>
        <dbReference type="ARBA" id="ARBA00022737"/>
    </source>
</evidence>
<dbReference type="Gene3D" id="1.10.510.10">
    <property type="entry name" value="Transferase(Phosphotransferase) domain 1"/>
    <property type="match status" value="1"/>
</dbReference>
<evidence type="ECO:0000256" key="14">
    <source>
        <dbReference type="ARBA" id="ARBA00022989"/>
    </source>
</evidence>
<gene>
    <name evidence="21" type="ORF">RCOM_0618970</name>
</gene>
<dbReference type="GO" id="GO:0016491">
    <property type="term" value="F:oxidoreductase activity"/>
    <property type="evidence" value="ECO:0007669"/>
    <property type="project" value="UniProtKB-KW"/>
</dbReference>
<keyword evidence="7" id="KW-0808">Transferase</keyword>
<keyword evidence="8" id="KW-0812">Transmembrane</keyword>
<dbReference type="Gene3D" id="3.30.200.20">
    <property type="entry name" value="Phosphorylase Kinase, domain 1"/>
    <property type="match status" value="1"/>
</dbReference>
<dbReference type="GO" id="GO:0005524">
    <property type="term" value="F:ATP binding"/>
    <property type="evidence" value="ECO:0007669"/>
    <property type="project" value="UniProtKB-KW"/>
</dbReference>
<dbReference type="SMART" id="SM00369">
    <property type="entry name" value="LRR_TYP"/>
    <property type="match status" value="6"/>
</dbReference>
<evidence type="ECO:0000313" key="21">
    <source>
        <dbReference type="EMBL" id="EEF33523.1"/>
    </source>
</evidence>
<dbReference type="Pfam" id="PF08263">
    <property type="entry name" value="LRRNT_2"/>
    <property type="match status" value="1"/>
</dbReference>
<keyword evidence="17" id="KW-0325">Glycoprotein</keyword>
<dbReference type="InterPro" id="IPR055414">
    <property type="entry name" value="LRR_R13L4/SHOC2-like"/>
</dbReference>
<keyword evidence="13" id="KW-0067">ATP-binding</keyword>
<evidence type="ECO:0000256" key="6">
    <source>
        <dbReference type="ARBA" id="ARBA00022614"/>
    </source>
</evidence>
<evidence type="ECO:0000256" key="5">
    <source>
        <dbReference type="ARBA" id="ARBA00022553"/>
    </source>
</evidence>
<keyword evidence="21" id="KW-0560">Oxidoreductase</keyword>
<dbReference type="Proteomes" id="UP000008311">
    <property type="component" value="Unassembled WGS sequence"/>
</dbReference>
<proteinExistence type="predicted"/>
<dbReference type="GO" id="GO:0106310">
    <property type="term" value="F:protein serine kinase activity"/>
    <property type="evidence" value="ECO:0007669"/>
    <property type="project" value="RHEA"/>
</dbReference>
<keyword evidence="4" id="KW-0723">Serine/threonine-protein kinase</keyword>
<evidence type="ECO:0000256" key="1">
    <source>
        <dbReference type="ARBA" id="ARBA00004162"/>
    </source>
</evidence>
<reference evidence="22" key="1">
    <citation type="journal article" date="2010" name="Nat. Biotechnol.">
        <title>Draft genome sequence of the oilseed species Ricinus communis.</title>
        <authorList>
            <person name="Chan A.P."/>
            <person name="Crabtree J."/>
            <person name="Zhao Q."/>
            <person name="Lorenzi H."/>
            <person name="Orvis J."/>
            <person name="Puiu D."/>
            <person name="Melake-Berhan A."/>
            <person name="Jones K.M."/>
            <person name="Redman J."/>
            <person name="Chen G."/>
            <person name="Cahoon E.B."/>
            <person name="Gedil M."/>
            <person name="Stanke M."/>
            <person name="Haas B.J."/>
            <person name="Wortman J.R."/>
            <person name="Fraser-Liggett C.M."/>
            <person name="Ravel J."/>
            <person name="Rabinowicz P.D."/>
        </authorList>
    </citation>
    <scope>NUCLEOTIDE SEQUENCE [LARGE SCALE GENOMIC DNA]</scope>
    <source>
        <strain evidence="22">cv. Hale</strain>
    </source>
</reference>
<evidence type="ECO:0000256" key="19">
    <source>
        <dbReference type="ARBA" id="ARBA00048679"/>
    </source>
</evidence>
<evidence type="ECO:0000256" key="17">
    <source>
        <dbReference type="ARBA" id="ARBA00023180"/>
    </source>
</evidence>
<dbReference type="InterPro" id="IPR001611">
    <property type="entry name" value="Leu-rich_rpt"/>
</dbReference>
<comment type="subcellular location">
    <subcellularLocation>
        <location evidence="1">Cell membrane</location>
        <topology evidence="1">Single-pass membrane protein</topology>
    </subcellularLocation>
</comment>
<dbReference type="eggNOG" id="ENOG502QPYS">
    <property type="taxonomic scope" value="Eukaryota"/>
</dbReference>
<keyword evidence="14" id="KW-1133">Transmembrane helix</keyword>
<evidence type="ECO:0000259" key="20">
    <source>
        <dbReference type="PROSITE" id="PS50011"/>
    </source>
</evidence>
<evidence type="ECO:0000256" key="16">
    <source>
        <dbReference type="ARBA" id="ARBA00023170"/>
    </source>
</evidence>
<evidence type="ECO:0000313" key="22">
    <source>
        <dbReference type="Proteomes" id="UP000008311"/>
    </source>
</evidence>
<evidence type="ECO:0000256" key="3">
    <source>
        <dbReference type="ARBA" id="ARBA00022475"/>
    </source>
</evidence>
<dbReference type="SUPFAM" id="SSF52058">
    <property type="entry name" value="L domain-like"/>
    <property type="match status" value="2"/>
</dbReference>
<keyword evidence="15" id="KW-0472">Membrane</keyword>
<dbReference type="FunFam" id="3.80.10.10:FF:000095">
    <property type="entry name" value="LRR receptor-like serine/threonine-protein kinase GSO1"/>
    <property type="match status" value="2"/>
</dbReference>
<dbReference type="InterPro" id="IPR003591">
    <property type="entry name" value="Leu-rich_rpt_typical-subtyp"/>
</dbReference>
<evidence type="ECO:0000256" key="13">
    <source>
        <dbReference type="ARBA" id="ARBA00022840"/>
    </source>
</evidence>
<dbReference type="InterPro" id="IPR000719">
    <property type="entry name" value="Prot_kinase_dom"/>
</dbReference>
<feature type="domain" description="Protein kinase" evidence="20">
    <location>
        <begin position="333"/>
        <end position="819"/>
    </location>
</feature>
<dbReference type="InterPro" id="IPR013210">
    <property type="entry name" value="LRR_N_plant-typ"/>
</dbReference>
<keyword evidence="6" id="KW-0433">Leucine-rich repeat</keyword>
<accession>B9SS80</accession>
<dbReference type="EC" id="2.7.11.1" evidence="2"/>
<keyword evidence="11" id="KW-0547">Nucleotide-binding</keyword>
<keyword evidence="12 21" id="KW-0418">Kinase</keyword>
<sequence length="834" mass="91809">MGLSCRSCFSLYFSSLCRLLVAIIHLLSFTVLSATFAIGNANNQTDRLALLDFKDKITDDPLGVVSSWNRSLHFCKWYGITCSRRHQRVTRLDLSSLKLSGSISPYVGNLSFLRELYLENNSFSYEIPPQIGHLRRLQSLSLYNNSISGEIPSNISACSNLVYLYLDGNNLVGEIPEELTSLMKLEYFFLGKNNLIGTIPQSLRNLSSIDTFSAYRNKLHGVLPESFGRLMNLRILTLYDNQFSGNIPSSIFNLSSIESIDVGINHLHGTLPMTLVISLPHLNFFSIGQNQFTGSIPTSISNASNLEILQLNQNSLTGTVPSLEKLNKMFFLGIAGNHLGGGRTNDLKFLSDLTNATALRLLNINDNNFGGKLPEHLSNFSKKLELLALNDNQIHGNLPAGIEFLVNLTILSVSSNKLSGTIPSSIGKLKNLRELYMHDNNFSGSIPSSLGNLINLIHILLYYNNLQGMIPSSLANCKSLLILDLSNNNLTGLIPRRLFELSSLSVSLDLSNNRLYGSLPNEVGNLKQLGSLALEYNMLSGTVPIEGIFKIASATSIEGNKNLCGGILAAALVLTCLSIWRLRKSKRESTSSSFENALLRLSYQNLLKATNGFSSDNLIGSGGFGTRLNIAIDVACALEYLHCHSGTTIVHCDPKPSNLLLDKEMSGHDGNIDFCTNQSNSVGARGTIGYCPPEYGLGSNISTSGDIFSFGILLLEMFTGKRPTHDMFTEGLSLHNFVKGALPEQVTKIIDPCMLRVQLSEDATSNHQRDMRNRRKDKLIECLTPIFEIGISCSAESPQERMNISDVLAQLSSVRNRFLGTRLPRQREDSRTLQ</sequence>
<dbReference type="AlphaFoldDB" id="B9SS80"/>
<dbReference type="InParanoid" id="B9SS80"/>
<dbReference type="SMART" id="SM00365">
    <property type="entry name" value="LRR_SD22"/>
    <property type="match status" value="6"/>
</dbReference>
<dbReference type="Pfam" id="PF23598">
    <property type="entry name" value="LRR_14"/>
    <property type="match status" value="1"/>
</dbReference>
<dbReference type="Pfam" id="PF00560">
    <property type="entry name" value="LRR_1"/>
    <property type="match status" value="5"/>
</dbReference>
<keyword evidence="10" id="KW-0677">Repeat</keyword>
<evidence type="ECO:0000256" key="2">
    <source>
        <dbReference type="ARBA" id="ARBA00012513"/>
    </source>
</evidence>
<dbReference type="SUPFAM" id="SSF56112">
    <property type="entry name" value="Protein kinase-like (PK-like)"/>
    <property type="match status" value="1"/>
</dbReference>
<dbReference type="InterPro" id="IPR032675">
    <property type="entry name" value="LRR_dom_sf"/>
</dbReference>
<organism evidence="21 22">
    <name type="scientific">Ricinus communis</name>
    <name type="common">Castor bean</name>
    <dbReference type="NCBI Taxonomy" id="3988"/>
    <lineage>
        <taxon>Eukaryota</taxon>
        <taxon>Viridiplantae</taxon>
        <taxon>Streptophyta</taxon>
        <taxon>Embryophyta</taxon>
        <taxon>Tracheophyta</taxon>
        <taxon>Spermatophyta</taxon>
        <taxon>Magnoliopsida</taxon>
        <taxon>eudicotyledons</taxon>
        <taxon>Gunneridae</taxon>
        <taxon>Pentapetalae</taxon>
        <taxon>rosids</taxon>
        <taxon>fabids</taxon>
        <taxon>Malpighiales</taxon>
        <taxon>Euphorbiaceae</taxon>
        <taxon>Acalyphoideae</taxon>
        <taxon>Acalypheae</taxon>
        <taxon>Ricinus</taxon>
    </lineage>
</organism>
<keyword evidence="5" id="KW-0597">Phosphoprotein</keyword>
<dbReference type="PROSITE" id="PS50011">
    <property type="entry name" value="PROTEIN_KINASE_DOM"/>
    <property type="match status" value="1"/>
</dbReference>
<keyword evidence="9" id="KW-0732">Signal</keyword>
<dbReference type="Pfam" id="PF12799">
    <property type="entry name" value="LRR_4"/>
    <property type="match status" value="1"/>
</dbReference>
<comment type="catalytic activity">
    <reaction evidence="18">
        <text>L-threonyl-[protein] + ATP = O-phospho-L-threonyl-[protein] + ADP + H(+)</text>
        <dbReference type="Rhea" id="RHEA:46608"/>
        <dbReference type="Rhea" id="RHEA-COMP:11060"/>
        <dbReference type="Rhea" id="RHEA-COMP:11605"/>
        <dbReference type="ChEBI" id="CHEBI:15378"/>
        <dbReference type="ChEBI" id="CHEBI:30013"/>
        <dbReference type="ChEBI" id="CHEBI:30616"/>
        <dbReference type="ChEBI" id="CHEBI:61977"/>
        <dbReference type="ChEBI" id="CHEBI:456216"/>
        <dbReference type="EC" id="2.7.11.1"/>
    </reaction>
</comment>
<dbReference type="EMBL" id="EQ974109">
    <property type="protein sequence ID" value="EEF33523.1"/>
    <property type="molecule type" value="Genomic_DNA"/>
</dbReference>
<dbReference type="PANTHER" id="PTHR27008">
    <property type="entry name" value="OS04G0122200 PROTEIN"/>
    <property type="match status" value="1"/>
</dbReference>
<dbReference type="Pfam" id="PF00069">
    <property type="entry name" value="Pkinase"/>
    <property type="match status" value="1"/>
</dbReference>
<keyword evidence="16" id="KW-0675">Receptor</keyword>
<dbReference type="GO" id="GO:0005886">
    <property type="term" value="C:plasma membrane"/>
    <property type="evidence" value="ECO:0007669"/>
    <property type="project" value="UniProtKB-SubCell"/>
</dbReference>
<dbReference type="InterPro" id="IPR011009">
    <property type="entry name" value="Kinase-like_dom_sf"/>
</dbReference>
<name>B9SS80_RICCO</name>
<comment type="catalytic activity">
    <reaction evidence="19">
        <text>L-seryl-[protein] + ATP = O-phospho-L-seryl-[protein] + ADP + H(+)</text>
        <dbReference type="Rhea" id="RHEA:17989"/>
        <dbReference type="Rhea" id="RHEA-COMP:9863"/>
        <dbReference type="Rhea" id="RHEA-COMP:11604"/>
        <dbReference type="ChEBI" id="CHEBI:15378"/>
        <dbReference type="ChEBI" id="CHEBI:29999"/>
        <dbReference type="ChEBI" id="CHEBI:30616"/>
        <dbReference type="ChEBI" id="CHEBI:83421"/>
        <dbReference type="ChEBI" id="CHEBI:456216"/>
        <dbReference type="EC" id="2.7.11.1"/>
    </reaction>
</comment>
<evidence type="ECO:0000256" key="9">
    <source>
        <dbReference type="ARBA" id="ARBA00022729"/>
    </source>
</evidence>
<evidence type="ECO:0000256" key="15">
    <source>
        <dbReference type="ARBA" id="ARBA00023136"/>
    </source>
</evidence>
<dbReference type="GO" id="GO:0004674">
    <property type="term" value="F:protein serine/threonine kinase activity"/>
    <property type="evidence" value="ECO:0007669"/>
    <property type="project" value="UniProtKB-KW"/>
</dbReference>
<dbReference type="InterPro" id="IPR051809">
    <property type="entry name" value="Plant_receptor-like_S/T_kinase"/>
</dbReference>
<keyword evidence="22" id="KW-1185">Reference proteome</keyword>
<dbReference type="FunFam" id="1.10.510.10:FF:000358">
    <property type="entry name" value="Putative leucine-rich repeat receptor-like serine/threonine-protein kinase"/>
    <property type="match status" value="1"/>
</dbReference>
<keyword evidence="3" id="KW-1003">Cell membrane</keyword>
<evidence type="ECO:0000256" key="11">
    <source>
        <dbReference type="ARBA" id="ARBA00022741"/>
    </source>
</evidence>
<evidence type="ECO:0000256" key="8">
    <source>
        <dbReference type="ARBA" id="ARBA00022692"/>
    </source>
</evidence>
<evidence type="ECO:0000256" key="7">
    <source>
        <dbReference type="ARBA" id="ARBA00022679"/>
    </source>
</evidence>
<evidence type="ECO:0000256" key="12">
    <source>
        <dbReference type="ARBA" id="ARBA00022777"/>
    </source>
</evidence>